<name>A0A371XJR3_9HYPH</name>
<dbReference type="SUPFAM" id="SSF50630">
    <property type="entry name" value="Acid proteases"/>
    <property type="match status" value="1"/>
</dbReference>
<accession>A0A371XJR3</accession>
<keyword evidence="3" id="KW-1185">Reference proteome</keyword>
<dbReference type="GO" id="GO:0006508">
    <property type="term" value="P:proteolysis"/>
    <property type="evidence" value="ECO:0007669"/>
    <property type="project" value="UniProtKB-KW"/>
</dbReference>
<evidence type="ECO:0000313" key="2">
    <source>
        <dbReference type="EMBL" id="RFC69472.1"/>
    </source>
</evidence>
<sequence>MLRLAIIFACIVLSVSWFSTSRGDGAGLHQFARRATTPSSDGVTVAAVNTAEIERATAQPLGRKVIIPADSKGQFESQFRVNDRNVKALVDTGATLVAINVSTAVKAGIKLKPSDFQHEVQTANGKTLAAAVMIDSMEIGRIRVKDVEALILQDSALHISLVGMSFLRRLDRFQVQDHTLLLVQ</sequence>
<dbReference type="PROSITE" id="PS00141">
    <property type="entry name" value="ASP_PROTEASE"/>
    <property type="match status" value="1"/>
</dbReference>
<gene>
    <name evidence="2" type="ORF">DY251_01710</name>
</gene>
<comment type="caution">
    <text evidence="2">The sequence shown here is derived from an EMBL/GenBank/DDBJ whole genome shotgun (WGS) entry which is preliminary data.</text>
</comment>
<dbReference type="InterPro" id="IPR011969">
    <property type="entry name" value="Clan_AA_Asp_peptidase_C"/>
</dbReference>
<organism evidence="2 3">
    <name type="scientific">Mesorhizobium denitrificans</name>
    <dbReference type="NCBI Taxonomy" id="2294114"/>
    <lineage>
        <taxon>Bacteria</taxon>
        <taxon>Pseudomonadati</taxon>
        <taxon>Pseudomonadota</taxon>
        <taxon>Alphaproteobacteria</taxon>
        <taxon>Hyphomicrobiales</taxon>
        <taxon>Phyllobacteriaceae</taxon>
        <taxon>Mesorhizobium</taxon>
    </lineage>
</organism>
<proteinExistence type="predicted"/>
<dbReference type="AlphaFoldDB" id="A0A371XJR3"/>
<keyword evidence="2" id="KW-0378">Hydrolase</keyword>
<feature type="chain" id="PRO_5016671099" evidence="1">
    <location>
        <begin position="20"/>
        <end position="184"/>
    </location>
</feature>
<keyword evidence="2" id="KW-0645">Protease</keyword>
<dbReference type="EMBL" id="QURN01000001">
    <property type="protein sequence ID" value="RFC69472.1"/>
    <property type="molecule type" value="Genomic_DNA"/>
</dbReference>
<keyword evidence="1" id="KW-0732">Signal</keyword>
<dbReference type="Pfam" id="PF13975">
    <property type="entry name" value="gag-asp_proteas"/>
    <property type="match status" value="1"/>
</dbReference>
<dbReference type="InterPro" id="IPR001969">
    <property type="entry name" value="Aspartic_peptidase_AS"/>
</dbReference>
<dbReference type="RefSeq" id="WP_116622093.1">
    <property type="nucleotide sequence ID" value="NZ_QURN01000001.1"/>
</dbReference>
<reference evidence="3" key="1">
    <citation type="submission" date="2018-08" db="EMBL/GenBank/DDBJ databases">
        <authorList>
            <person name="Im W.T."/>
        </authorList>
    </citation>
    <scope>NUCLEOTIDE SEQUENCE [LARGE SCALE GENOMIC DNA]</scope>
    <source>
        <strain evidence="3">LA-28</strain>
    </source>
</reference>
<evidence type="ECO:0000256" key="1">
    <source>
        <dbReference type="SAM" id="SignalP"/>
    </source>
</evidence>
<dbReference type="GO" id="GO:0004190">
    <property type="term" value="F:aspartic-type endopeptidase activity"/>
    <property type="evidence" value="ECO:0007669"/>
    <property type="project" value="InterPro"/>
</dbReference>
<protein>
    <submittedName>
        <fullName evidence="2">TIGR02281 family clan AA aspartic protease</fullName>
        <ecNumber evidence="2">3.4.23.-</ecNumber>
    </submittedName>
</protein>
<dbReference type="NCBIfam" id="TIGR02281">
    <property type="entry name" value="clan_AA_DTGA"/>
    <property type="match status" value="1"/>
</dbReference>
<dbReference type="EC" id="3.4.23.-" evidence="2"/>
<evidence type="ECO:0000313" key="3">
    <source>
        <dbReference type="Proteomes" id="UP000262379"/>
    </source>
</evidence>
<dbReference type="InterPro" id="IPR021109">
    <property type="entry name" value="Peptidase_aspartic_dom_sf"/>
</dbReference>
<dbReference type="Gene3D" id="2.40.70.10">
    <property type="entry name" value="Acid Proteases"/>
    <property type="match status" value="1"/>
</dbReference>
<dbReference type="CDD" id="cd05483">
    <property type="entry name" value="retropepsin_like_bacteria"/>
    <property type="match status" value="1"/>
</dbReference>
<dbReference type="InterPro" id="IPR034122">
    <property type="entry name" value="Retropepsin-like_bacterial"/>
</dbReference>
<feature type="signal peptide" evidence="1">
    <location>
        <begin position="1"/>
        <end position="19"/>
    </location>
</feature>
<dbReference type="Proteomes" id="UP000262379">
    <property type="component" value="Unassembled WGS sequence"/>
</dbReference>